<evidence type="ECO:0000259" key="5">
    <source>
        <dbReference type="PROSITE" id="PS01124"/>
    </source>
</evidence>
<dbReference type="InterPro" id="IPR010502">
    <property type="entry name" value="Carb-bd_dom_fam9"/>
</dbReference>
<dbReference type="GO" id="GO:0043565">
    <property type="term" value="F:sequence-specific DNA binding"/>
    <property type="evidence" value="ECO:0007669"/>
    <property type="project" value="InterPro"/>
</dbReference>
<dbReference type="PANTHER" id="PTHR43280">
    <property type="entry name" value="ARAC-FAMILY TRANSCRIPTIONAL REGULATOR"/>
    <property type="match status" value="1"/>
</dbReference>
<reference evidence="6 7" key="1">
    <citation type="journal article" date="2016" name="Nat. Commun.">
        <title>Thousands of microbial genomes shed light on interconnected biogeochemical processes in an aquifer system.</title>
        <authorList>
            <person name="Anantharaman K."/>
            <person name="Brown C.T."/>
            <person name="Hug L.A."/>
            <person name="Sharon I."/>
            <person name="Castelle C.J."/>
            <person name="Probst A.J."/>
            <person name="Thomas B.C."/>
            <person name="Singh A."/>
            <person name="Wilkins M.J."/>
            <person name="Karaoz U."/>
            <person name="Brodie E.L."/>
            <person name="Williams K.H."/>
            <person name="Hubbard S.S."/>
            <person name="Banfield J.F."/>
        </authorList>
    </citation>
    <scope>NUCLEOTIDE SEQUENCE [LARGE SCALE GENOMIC DNA]</scope>
</reference>
<evidence type="ECO:0000256" key="4">
    <source>
        <dbReference type="SAM" id="Phobius"/>
    </source>
</evidence>
<comment type="caution">
    <text evidence="6">The sequence shown here is derived from an EMBL/GenBank/DDBJ whole genome shotgun (WGS) entry which is preliminary data.</text>
</comment>
<protein>
    <recommendedName>
        <fullName evidence="5">HTH araC/xylS-type domain-containing protein</fullName>
    </recommendedName>
</protein>
<dbReference type="GO" id="GO:0004553">
    <property type="term" value="F:hydrolase activity, hydrolyzing O-glycosyl compounds"/>
    <property type="evidence" value="ECO:0007669"/>
    <property type="project" value="InterPro"/>
</dbReference>
<dbReference type="EMBL" id="MFYX01000113">
    <property type="protein sequence ID" value="OGK02061.1"/>
    <property type="molecule type" value="Genomic_DNA"/>
</dbReference>
<keyword evidence="4" id="KW-1133">Transmembrane helix</keyword>
<keyword evidence="3" id="KW-0804">Transcription</keyword>
<dbReference type="Pfam" id="PF06452">
    <property type="entry name" value="CBM9_1"/>
    <property type="match status" value="1"/>
</dbReference>
<dbReference type="CDD" id="cd09620">
    <property type="entry name" value="CBM9_like_3"/>
    <property type="match status" value="1"/>
</dbReference>
<dbReference type="SMART" id="SM00342">
    <property type="entry name" value="HTH_ARAC"/>
    <property type="match status" value="1"/>
</dbReference>
<feature type="domain" description="HTH araC/xylS-type" evidence="5">
    <location>
        <begin position="399"/>
        <end position="498"/>
    </location>
</feature>
<keyword evidence="4" id="KW-0812">Transmembrane</keyword>
<organism evidence="6 7">
    <name type="scientific">Candidatus Raymondbacteria bacterium RIFOXYD12_FULL_49_13</name>
    <dbReference type="NCBI Taxonomy" id="1817890"/>
    <lineage>
        <taxon>Bacteria</taxon>
        <taxon>Raymondiibacteriota</taxon>
    </lineage>
</organism>
<dbReference type="GO" id="GO:0016052">
    <property type="term" value="P:carbohydrate catabolic process"/>
    <property type="evidence" value="ECO:0007669"/>
    <property type="project" value="InterPro"/>
</dbReference>
<dbReference type="PROSITE" id="PS00041">
    <property type="entry name" value="HTH_ARAC_FAMILY_1"/>
    <property type="match status" value="1"/>
</dbReference>
<dbReference type="InterPro" id="IPR018060">
    <property type="entry name" value="HTH_AraC"/>
</dbReference>
<dbReference type="InterPro" id="IPR018062">
    <property type="entry name" value="HTH_AraC-typ_CS"/>
</dbReference>
<dbReference type="SUPFAM" id="SSF49344">
    <property type="entry name" value="CBD9-like"/>
    <property type="match status" value="1"/>
</dbReference>
<dbReference type="InterPro" id="IPR020449">
    <property type="entry name" value="Tscrpt_reg_AraC-type_HTH"/>
</dbReference>
<proteinExistence type="predicted"/>
<accession>A0A1F7F605</accession>
<dbReference type="GO" id="GO:0003700">
    <property type="term" value="F:DNA-binding transcription factor activity"/>
    <property type="evidence" value="ECO:0007669"/>
    <property type="project" value="InterPro"/>
</dbReference>
<sequence>MYFTRMPYLRVLGIPLFALTLCAAPRFIKPAPFSVVTGDRVRLEVDIDTLKADSVVFYYRMAETKNFNTFNAQSSPFLRIGPVAVPPYEFAWDCHGIPDQYLKQKWLMAVIFLQGSGTDTVFPESSRPLFFDRNQEYKTIALNVPYLKKNIRIDGVLDEWRQLAPVLTLSTDNLISLWSFWNETGLYFASMVHDRHLTAISPRLPLSEEFEGSATRIIPLWYDDNIELCFDRVHDRNVYRDTGDCEIIISVDSTQGNVFDYQNGQVYIWGTGVRKAVQILGTVNNYSDRDSGYTVELFIPWTELRMPIPRNNDTIGFDFFNGNWEREDGKCIRTTWSGVSIAANDFPSEWGNLVFVRNHNRPCMLVLLICAGIVLFAFIVILRKVRSAPKMHPIGDPLDAVLLHIKENLGNADLRIEDAARIIAVNKGKFSILFNQKTGMTFPQYLNTERITLAQCLLSGTEKSITEISMEAGYNSLEHFSTVFKKAVGTTPSDYRKKEKSLS</sequence>
<keyword evidence="4" id="KW-0472">Membrane</keyword>
<evidence type="ECO:0000256" key="1">
    <source>
        <dbReference type="ARBA" id="ARBA00023015"/>
    </source>
</evidence>
<dbReference type="GO" id="GO:0030246">
    <property type="term" value="F:carbohydrate binding"/>
    <property type="evidence" value="ECO:0007669"/>
    <property type="project" value="InterPro"/>
</dbReference>
<keyword evidence="1" id="KW-0805">Transcription regulation</keyword>
<dbReference type="SUPFAM" id="SSF46689">
    <property type="entry name" value="Homeodomain-like"/>
    <property type="match status" value="1"/>
</dbReference>
<name>A0A1F7F605_UNCRA</name>
<evidence type="ECO:0000313" key="7">
    <source>
        <dbReference type="Proteomes" id="UP000179243"/>
    </source>
</evidence>
<evidence type="ECO:0000313" key="6">
    <source>
        <dbReference type="EMBL" id="OGK02061.1"/>
    </source>
</evidence>
<dbReference type="Gene3D" id="1.10.10.60">
    <property type="entry name" value="Homeodomain-like"/>
    <property type="match status" value="2"/>
</dbReference>
<dbReference type="PANTHER" id="PTHR43280:SF2">
    <property type="entry name" value="HTH-TYPE TRANSCRIPTIONAL REGULATOR EXSA"/>
    <property type="match status" value="1"/>
</dbReference>
<evidence type="ECO:0000256" key="2">
    <source>
        <dbReference type="ARBA" id="ARBA00023125"/>
    </source>
</evidence>
<gene>
    <name evidence="6" type="ORF">A2519_18745</name>
</gene>
<dbReference type="PRINTS" id="PR00032">
    <property type="entry name" value="HTHARAC"/>
</dbReference>
<evidence type="ECO:0000256" key="3">
    <source>
        <dbReference type="ARBA" id="ARBA00023163"/>
    </source>
</evidence>
<feature type="transmembrane region" description="Helical" evidence="4">
    <location>
        <begin position="364"/>
        <end position="382"/>
    </location>
</feature>
<dbReference type="InterPro" id="IPR009057">
    <property type="entry name" value="Homeodomain-like_sf"/>
</dbReference>
<dbReference type="Gene3D" id="2.60.40.1190">
    <property type="match status" value="1"/>
</dbReference>
<dbReference type="PROSITE" id="PS01124">
    <property type="entry name" value="HTH_ARAC_FAMILY_2"/>
    <property type="match status" value="1"/>
</dbReference>
<dbReference type="Proteomes" id="UP000179243">
    <property type="component" value="Unassembled WGS sequence"/>
</dbReference>
<keyword evidence="2" id="KW-0238">DNA-binding</keyword>
<dbReference type="AlphaFoldDB" id="A0A1F7F605"/>
<dbReference type="Pfam" id="PF12833">
    <property type="entry name" value="HTH_18"/>
    <property type="match status" value="1"/>
</dbReference>